<dbReference type="AlphaFoldDB" id="A0A3N4EE46"/>
<organism evidence="3 5">
    <name type="scientific">Shewanella psychromarinicola</name>
    <dbReference type="NCBI Taxonomy" id="2487742"/>
    <lineage>
        <taxon>Bacteria</taxon>
        <taxon>Pseudomonadati</taxon>
        <taxon>Pseudomonadota</taxon>
        <taxon>Gammaproteobacteria</taxon>
        <taxon>Alteromonadales</taxon>
        <taxon>Shewanellaceae</taxon>
        <taxon>Shewanella</taxon>
    </lineage>
</organism>
<name>A0A3N4EE46_9GAMM</name>
<dbReference type="Gene3D" id="2.60.120.650">
    <property type="entry name" value="Cupin"/>
    <property type="match status" value="1"/>
</dbReference>
<reference evidence="5" key="2">
    <citation type="submission" date="2018-11" db="EMBL/GenBank/DDBJ databases">
        <title>Shewanella sp. R106.</title>
        <authorList>
            <person name="Hwang Y.J."/>
            <person name="Hwang C.Y."/>
        </authorList>
    </citation>
    <scope>NUCLEOTIDE SEQUENCE [LARGE SCALE GENOMIC DNA]</scope>
    <source>
        <strain evidence="5">R106</strain>
    </source>
</reference>
<dbReference type="KEGG" id="spsr:EGC80_19800"/>
<dbReference type="PANTHER" id="PTHR12461">
    <property type="entry name" value="HYPOXIA-INDUCIBLE FACTOR 1 ALPHA INHIBITOR-RELATED"/>
    <property type="match status" value="1"/>
</dbReference>
<dbReference type="InterPro" id="IPR003347">
    <property type="entry name" value="JmjC_dom"/>
</dbReference>
<evidence type="ECO:0000259" key="1">
    <source>
        <dbReference type="PROSITE" id="PS51184"/>
    </source>
</evidence>
<proteinExistence type="predicted"/>
<dbReference type="Proteomes" id="UP000273778">
    <property type="component" value="Chromosome"/>
</dbReference>
<dbReference type="SUPFAM" id="SSF51197">
    <property type="entry name" value="Clavaminate synthase-like"/>
    <property type="match status" value="1"/>
</dbReference>
<evidence type="ECO:0000313" key="2">
    <source>
        <dbReference type="EMBL" id="AZG37577.1"/>
    </source>
</evidence>
<dbReference type="Proteomes" id="UP000278855">
    <property type="component" value="Unassembled WGS sequence"/>
</dbReference>
<dbReference type="Pfam" id="PF13621">
    <property type="entry name" value="Cupin_8"/>
    <property type="match status" value="1"/>
</dbReference>
<gene>
    <name evidence="3" type="ORF">EGC77_03465</name>
    <name evidence="2" type="ORF">EGC80_19800</name>
</gene>
<reference evidence="2 4" key="1">
    <citation type="submission" date="2018-11" db="EMBL/GenBank/DDBJ databases">
        <title>Shewanella sp. M2.</title>
        <authorList>
            <person name="Hwang Y.J."/>
            <person name="Hwang C.Y."/>
        </authorList>
    </citation>
    <scope>NUCLEOTIDE SEQUENCE [LARGE SCALE GENOMIC DNA]</scope>
    <source>
        <strain evidence="2 4">M2</strain>
    </source>
</reference>
<dbReference type="PROSITE" id="PS51184">
    <property type="entry name" value="JMJC"/>
    <property type="match status" value="1"/>
</dbReference>
<evidence type="ECO:0000313" key="5">
    <source>
        <dbReference type="Proteomes" id="UP000278855"/>
    </source>
</evidence>
<dbReference type="EMBL" id="CP034073">
    <property type="protein sequence ID" value="AZG37577.1"/>
    <property type="molecule type" value="Genomic_DNA"/>
</dbReference>
<dbReference type="EMBL" id="RKKB01000001">
    <property type="protein sequence ID" value="RPA35127.1"/>
    <property type="molecule type" value="Genomic_DNA"/>
</dbReference>
<accession>A0A3N4EE46</accession>
<sequence>MPNADPTRSEPALPDLKQTDSIQTVDSVSDWTLDNVLAHIEHADTPMVFKGLCRHWPLVQAGLESADKAMDYLRQFYQGSAVTAYYLPQDQHGRVFYNQQVNGFNYQAGRLDFNQLLSRIQQENASKAPAGIYMGSTDIHQCLPGLGEQNSLDLSPTQALTSIWLGNQTKVAAHFDFPLNLACNAVGKRTFTLFPPEQISNLYVGPMEFAPGGQDISMVDFAAPDFARFPKFKQALAASFTAELSPGDVLFIPSMWWHHVRGVEDFNVLITHWWRDTPGHLGRPNNALLHSMLSLRSLPKAQRQAWKALFEHYIFDHDDVDDSHIPDNAKGMLTKPLDELNARKLRADLINKLKR</sequence>
<keyword evidence="4" id="KW-1185">Reference proteome</keyword>
<feature type="domain" description="JmjC" evidence="1">
    <location>
        <begin position="117"/>
        <end position="290"/>
    </location>
</feature>
<dbReference type="PANTHER" id="PTHR12461:SF105">
    <property type="entry name" value="HYPOXIA-INDUCIBLE FACTOR 1-ALPHA INHIBITOR"/>
    <property type="match status" value="1"/>
</dbReference>
<dbReference type="InterPro" id="IPR041667">
    <property type="entry name" value="Cupin_8"/>
</dbReference>
<protein>
    <submittedName>
        <fullName evidence="3">Cupin-like domain-containing protein</fullName>
    </submittedName>
</protein>
<reference evidence="3" key="3">
    <citation type="submission" date="2018-11" db="EMBL/GenBank/DDBJ databases">
        <authorList>
            <person name="Hwang Y.J."/>
            <person name="Hwang C.Y."/>
        </authorList>
    </citation>
    <scope>NUCLEOTIDE SEQUENCE</scope>
    <source>
        <strain evidence="3">R106</strain>
    </source>
</reference>
<evidence type="ECO:0000313" key="4">
    <source>
        <dbReference type="Proteomes" id="UP000273778"/>
    </source>
</evidence>
<dbReference type="OrthoDB" id="479699at2"/>
<evidence type="ECO:0000313" key="3">
    <source>
        <dbReference type="EMBL" id="RPA35127.1"/>
    </source>
</evidence>